<evidence type="ECO:0000256" key="3">
    <source>
        <dbReference type="ARBA" id="ARBA00012756"/>
    </source>
</evidence>
<evidence type="ECO:0000256" key="7">
    <source>
        <dbReference type="SAM" id="MobiDB-lite"/>
    </source>
</evidence>
<dbReference type="InterPro" id="IPR036156">
    <property type="entry name" value="Beta-gal/glucu_dom_sf"/>
</dbReference>
<evidence type="ECO:0000256" key="1">
    <source>
        <dbReference type="ARBA" id="ARBA00001412"/>
    </source>
</evidence>
<dbReference type="InterPro" id="IPR011013">
    <property type="entry name" value="Gal_mutarotase_sf_dom"/>
</dbReference>
<feature type="region of interest" description="Disordered" evidence="7">
    <location>
        <begin position="806"/>
        <end position="833"/>
    </location>
</feature>
<dbReference type="SUPFAM" id="SSF51445">
    <property type="entry name" value="(Trans)glycosidases"/>
    <property type="match status" value="1"/>
</dbReference>
<dbReference type="Pfam" id="PF16353">
    <property type="entry name" value="LacZ_4"/>
    <property type="match status" value="1"/>
</dbReference>
<dbReference type="EMBL" id="BMJI01000011">
    <property type="protein sequence ID" value="GGC92450.1"/>
    <property type="molecule type" value="Genomic_DNA"/>
</dbReference>
<dbReference type="Gene3D" id="2.60.120.260">
    <property type="entry name" value="Galactose-binding domain-like"/>
    <property type="match status" value="1"/>
</dbReference>
<dbReference type="InterPro" id="IPR004199">
    <property type="entry name" value="B-gal_small/dom_5"/>
</dbReference>
<dbReference type="PANTHER" id="PTHR46323:SF2">
    <property type="entry name" value="BETA-GALACTOSIDASE"/>
    <property type="match status" value="1"/>
</dbReference>
<dbReference type="Gene3D" id="2.70.98.10">
    <property type="match status" value="1"/>
</dbReference>
<dbReference type="InterPro" id="IPR017853">
    <property type="entry name" value="GH"/>
</dbReference>
<dbReference type="SUPFAM" id="SSF49303">
    <property type="entry name" value="beta-Galactosidase/glucuronidase domain"/>
    <property type="match status" value="2"/>
</dbReference>
<dbReference type="InterPro" id="IPR023230">
    <property type="entry name" value="Glyco_hydro_2_CS"/>
</dbReference>
<name>A0ABQ1P812_9MICC</name>
<dbReference type="PANTHER" id="PTHR46323">
    <property type="entry name" value="BETA-GALACTOSIDASE"/>
    <property type="match status" value="1"/>
</dbReference>
<dbReference type="PROSITE" id="PS00719">
    <property type="entry name" value="GLYCOSYL_HYDROL_F2_1"/>
    <property type="match status" value="1"/>
</dbReference>
<dbReference type="Pfam" id="PF02836">
    <property type="entry name" value="Glyco_hydro_2_C"/>
    <property type="match status" value="1"/>
</dbReference>
<reference evidence="10" key="1">
    <citation type="journal article" date="2019" name="Int. J. Syst. Evol. Microbiol.">
        <title>The Global Catalogue of Microorganisms (GCM) 10K type strain sequencing project: providing services to taxonomists for standard genome sequencing and annotation.</title>
        <authorList>
            <consortium name="The Broad Institute Genomics Platform"/>
            <consortium name="The Broad Institute Genome Sequencing Center for Infectious Disease"/>
            <person name="Wu L."/>
            <person name="Ma J."/>
        </authorList>
    </citation>
    <scope>NUCLEOTIDE SEQUENCE [LARGE SCALE GENOMIC DNA]</scope>
    <source>
        <strain evidence="10">CGMCC 1.15480</strain>
    </source>
</reference>
<accession>A0ABQ1P812</accession>
<proteinExistence type="inferred from homology"/>
<dbReference type="SUPFAM" id="SSF74650">
    <property type="entry name" value="Galactose mutarotase-like"/>
    <property type="match status" value="1"/>
</dbReference>
<comment type="caution">
    <text evidence="9">The sequence shown here is derived from an EMBL/GenBank/DDBJ whole genome shotgun (WGS) entry which is preliminary data.</text>
</comment>
<protein>
    <recommendedName>
        <fullName evidence="3">beta-galactosidase</fullName>
        <ecNumber evidence="3">3.2.1.23</ecNumber>
    </recommendedName>
    <alternativeName>
        <fullName evidence="6">Lactase</fullName>
    </alternativeName>
</protein>
<feature type="region of interest" description="Disordered" evidence="7">
    <location>
        <begin position="670"/>
        <end position="699"/>
    </location>
</feature>
<evidence type="ECO:0000259" key="8">
    <source>
        <dbReference type="SMART" id="SM01038"/>
    </source>
</evidence>
<evidence type="ECO:0000256" key="2">
    <source>
        <dbReference type="ARBA" id="ARBA00007401"/>
    </source>
</evidence>
<gene>
    <name evidence="9" type="primary">lacZ</name>
    <name evidence="9" type="ORF">GCM10011512_19400</name>
</gene>
<evidence type="ECO:0000313" key="9">
    <source>
        <dbReference type="EMBL" id="GGC92450.1"/>
    </source>
</evidence>
<dbReference type="Pfam" id="PF02929">
    <property type="entry name" value="Bgal_small_N"/>
    <property type="match status" value="1"/>
</dbReference>
<dbReference type="Gene3D" id="3.20.20.80">
    <property type="entry name" value="Glycosidases"/>
    <property type="match status" value="1"/>
</dbReference>
<sequence length="1102" mass="117798">MRPDVLPAGWEDLVAPGAGALPPAAAVETTAPSVSLDGDWQFRWTARRTDAPAMPGEHAEPGHAYADRVTVPGHWVLQGGQPAGRGPWGSPWYTNVNYPFPVDPPFVPDDSAVGDHRVEFTLPGPDDADHPLHGWQEARALLARFDGVDGADAVWVNGTPVGWATGSRLVHEFDVAPHAHPGVNVLQVRVHRFSAASYLEDQDQWWLPGIFRPVTLRLRPRAGIDDVDLAPDLDPGTGAGILDVTVTAPADAFPARLHVPELGVDVTLGAHRQRIEVGPVQAWSDDAPRRYTVHVEAPGETVTLRTGFRRIEIRDAVLLANGRPVRLRGVNRHEFHPRTGRAVTEEFTRAELIRMKRHNINAIRTSHYPPAHHLLELADELGLWVIDECDLETHGFVHQQWRRNPSDDPAWRDAYLDRIARTWERDKNHPCLVMVSLGNESGTGANLAAMSAWLKGRGCPLPVHYEGDRESRYTDVYSRMYPTYRECEHVLAGELVPSVPDDGQERLATRPFVLCEYGHAMGNGPGGLARYEQLIDRYPRFAGGFVWEWKDHGIATATVDGTPYWAHGGDFGEPVHDGTFVLDGVCFPDGTPSPALLDLRSTFAPVRITVGDDGRVTVRNRNTGVDTGYLRFTWRLEVDGVAIAAGDLPLAAVAAGDTGIAAVPDLGVPGLGDDGAGDPGDHRPGDVAPGRTSAAAGTGAPVAVHPESWLVVTAALAADAAWAPAGHVVAVGQGRLAGPPPGPAPVAAVAATGGADAPDPGGDTDPGPRGTVRRIGIAGFSAGGELLSLGNLPVLGVGLALDRAPTDNDRGTIEPTRDTRRSDRPGFDWDADAGTDRVPVAAATPWAEHRLGDWQRRTVAVHGVATAAPDAALTRVERWGEPAGDAAARVTTTWRPTPGGVSLTVTITPEGSAVERPLPVAREGIVVTLPAGPAAVIDTAVIDTAVIDTVQWFGPGPQETYADTAIGARVGRHRLPLDEFITSYPSPQENGNRRGVRWLQLLSDAGADADDRAPVLTVRVLAADSVDGWLNVNVQRHTPAQLAAADHPHELPPSDVLHLHLDVAQHGIGSRSCGVDVEPEHRVTLHEATFTVEFLTPSGGTA</sequence>
<dbReference type="Proteomes" id="UP000597761">
    <property type="component" value="Unassembled WGS sequence"/>
</dbReference>
<evidence type="ECO:0000256" key="5">
    <source>
        <dbReference type="ARBA" id="ARBA00023295"/>
    </source>
</evidence>
<organism evidence="9 10">
    <name type="scientific">Tersicoccus solisilvae</name>
    <dbReference type="NCBI Taxonomy" id="1882339"/>
    <lineage>
        <taxon>Bacteria</taxon>
        <taxon>Bacillati</taxon>
        <taxon>Actinomycetota</taxon>
        <taxon>Actinomycetes</taxon>
        <taxon>Micrococcales</taxon>
        <taxon>Micrococcaceae</taxon>
        <taxon>Tersicoccus</taxon>
    </lineage>
</organism>
<dbReference type="Gene3D" id="2.60.40.10">
    <property type="entry name" value="Immunoglobulins"/>
    <property type="match status" value="2"/>
</dbReference>
<feature type="region of interest" description="Disordered" evidence="7">
    <location>
        <begin position="741"/>
        <end position="770"/>
    </location>
</feature>
<keyword evidence="10" id="KW-1185">Reference proteome</keyword>
<comment type="catalytic activity">
    <reaction evidence="1">
        <text>Hydrolysis of terminal non-reducing beta-D-galactose residues in beta-D-galactosides.</text>
        <dbReference type="EC" id="3.2.1.23"/>
    </reaction>
</comment>
<evidence type="ECO:0000313" key="10">
    <source>
        <dbReference type="Proteomes" id="UP000597761"/>
    </source>
</evidence>
<dbReference type="PRINTS" id="PR00132">
    <property type="entry name" value="GLHYDRLASE2"/>
</dbReference>
<dbReference type="InterPro" id="IPR032312">
    <property type="entry name" value="LacZ_4"/>
</dbReference>
<feature type="domain" description="Beta galactosidase small chain/" evidence="8">
    <location>
        <begin position="776"/>
        <end position="1095"/>
    </location>
</feature>
<dbReference type="EC" id="3.2.1.23" evidence="3"/>
<dbReference type="SMART" id="SM01038">
    <property type="entry name" value="Bgal_small_N"/>
    <property type="match status" value="1"/>
</dbReference>
<comment type="similarity">
    <text evidence="2">Belongs to the glycosyl hydrolase 2 family.</text>
</comment>
<feature type="compositionally biased region" description="Basic and acidic residues" evidence="7">
    <location>
        <begin position="806"/>
        <end position="827"/>
    </location>
</feature>
<keyword evidence="4" id="KW-0378">Hydrolase</keyword>
<evidence type="ECO:0000256" key="6">
    <source>
        <dbReference type="ARBA" id="ARBA00032230"/>
    </source>
</evidence>
<dbReference type="InterPro" id="IPR013783">
    <property type="entry name" value="Ig-like_fold"/>
</dbReference>
<dbReference type="Pfam" id="PF02837">
    <property type="entry name" value="Glyco_hydro_2_N"/>
    <property type="match status" value="1"/>
</dbReference>
<dbReference type="InterPro" id="IPR006103">
    <property type="entry name" value="Glyco_hydro_2_cat"/>
</dbReference>
<dbReference type="InterPro" id="IPR008979">
    <property type="entry name" value="Galactose-bd-like_sf"/>
</dbReference>
<dbReference type="InterPro" id="IPR006104">
    <property type="entry name" value="Glyco_hydro_2_N"/>
</dbReference>
<dbReference type="InterPro" id="IPR014718">
    <property type="entry name" value="GH-type_carb-bd"/>
</dbReference>
<feature type="compositionally biased region" description="Low complexity" evidence="7">
    <location>
        <begin position="745"/>
        <end position="770"/>
    </location>
</feature>
<keyword evidence="5" id="KW-0326">Glycosidase</keyword>
<dbReference type="InterPro" id="IPR006101">
    <property type="entry name" value="Glyco_hydro_2"/>
</dbReference>
<dbReference type="RefSeq" id="WP_229659923.1">
    <property type="nucleotide sequence ID" value="NZ_BMJI01000011.1"/>
</dbReference>
<evidence type="ECO:0000256" key="4">
    <source>
        <dbReference type="ARBA" id="ARBA00022801"/>
    </source>
</evidence>
<dbReference type="SUPFAM" id="SSF49785">
    <property type="entry name" value="Galactose-binding domain-like"/>
    <property type="match status" value="1"/>
</dbReference>
<dbReference type="InterPro" id="IPR050347">
    <property type="entry name" value="Bact_Beta-galactosidase"/>
</dbReference>